<feature type="compositionally biased region" description="Basic and acidic residues" evidence="1">
    <location>
        <begin position="26"/>
        <end position="46"/>
    </location>
</feature>
<evidence type="ECO:0000313" key="3">
    <source>
        <dbReference type="Proteomes" id="UP000265520"/>
    </source>
</evidence>
<proteinExistence type="predicted"/>
<dbReference type="Proteomes" id="UP000265520">
    <property type="component" value="Unassembled WGS sequence"/>
</dbReference>
<comment type="caution">
    <text evidence="2">The sequence shown here is derived from an EMBL/GenBank/DDBJ whole genome shotgun (WGS) entry which is preliminary data.</text>
</comment>
<feature type="compositionally biased region" description="Basic and acidic residues" evidence="1">
    <location>
        <begin position="1"/>
        <end position="12"/>
    </location>
</feature>
<organism evidence="2 3">
    <name type="scientific">Trifolium medium</name>
    <dbReference type="NCBI Taxonomy" id="97028"/>
    <lineage>
        <taxon>Eukaryota</taxon>
        <taxon>Viridiplantae</taxon>
        <taxon>Streptophyta</taxon>
        <taxon>Embryophyta</taxon>
        <taxon>Tracheophyta</taxon>
        <taxon>Spermatophyta</taxon>
        <taxon>Magnoliopsida</taxon>
        <taxon>eudicotyledons</taxon>
        <taxon>Gunneridae</taxon>
        <taxon>Pentapetalae</taxon>
        <taxon>rosids</taxon>
        <taxon>fabids</taxon>
        <taxon>Fabales</taxon>
        <taxon>Fabaceae</taxon>
        <taxon>Papilionoideae</taxon>
        <taxon>50 kb inversion clade</taxon>
        <taxon>NPAAA clade</taxon>
        <taxon>Hologalegina</taxon>
        <taxon>IRL clade</taxon>
        <taxon>Trifolieae</taxon>
        <taxon>Trifolium</taxon>
    </lineage>
</organism>
<name>A0A392TZF3_9FABA</name>
<dbReference type="AlphaFoldDB" id="A0A392TZF3"/>
<keyword evidence="3" id="KW-1185">Reference proteome</keyword>
<feature type="region of interest" description="Disordered" evidence="1">
    <location>
        <begin position="1"/>
        <end position="46"/>
    </location>
</feature>
<evidence type="ECO:0000256" key="1">
    <source>
        <dbReference type="SAM" id="MobiDB-lite"/>
    </source>
</evidence>
<protein>
    <submittedName>
        <fullName evidence="2">Uncharacterized protein</fullName>
    </submittedName>
</protein>
<reference evidence="2 3" key="1">
    <citation type="journal article" date="2018" name="Front. Plant Sci.">
        <title>Red Clover (Trifolium pratense) and Zigzag Clover (T. medium) - A Picture of Genomic Similarities and Differences.</title>
        <authorList>
            <person name="Dluhosova J."/>
            <person name="Istvanek J."/>
            <person name="Nedelnik J."/>
            <person name="Repkova J."/>
        </authorList>
    </citation>
    <scope>NUCLEOTIDE SEQUENCE [LARGE SCALE GENOMIC DNA]</scope>
    <source>
        <strain evidence="3">cv. 10/8</strain>
        <tissue evidence="2">Leaf</tissue>
    </source>
</reference>
<dbReference type="EMBL" id="LXQA010697801">
    <property type="protein sequence ID" value="MCI66562.1"/>
    <property type="molecule type" value="Genomic_DNA"/>
</dbReference>
<evidence type="ECO:0000313" key="2">
    <source>
        <dbReference type="EMBL" id="MCI66562.1"/>
    </source>
</evidence>
<sequence>MVERERIVKDGSEGVDPPSQGVDTPISEKDVHTDLEQHKDMVEEES</sequence>
<feature type="non-terminal residue" evidence="2">
    <location>
        <position position="46"/>
    </location>
</feature>
<accession>A0A392TZF3</accession>